<dbReference type="RefSeq" id="WP_268752263.1">
    <property type="nucleotide sequence ID" value="NZ_JAPRFQ010000002.1"/>
</dbReference>
<proteinExistence type="predicted"/>
<name>A0A9X3FWR0_9LACT</name>
<dbReference type="EMBL" id="JAPRFR010000002">
    <property type="protein sequence ID" value="MCZ0725932.1"/>
    <property type="molecule type" value="Genomic_DNA"/>
</dbReference>
<dbReference type="Pfam" id="PF06265">
    <property type="entry name" value="YutD-like"/>
    <property type="match status" value="1"/>
</dbReference>
<feature type="compositionally biased region" description="Basic residues" evidence="2">
    <location>
        <begin position="146"/>
        <end position="171"/>
    </location>
</feature>
<evidence type="ECO:0000256" key="1">
    <source>
        <dbReference type="PIRSR" id="PIRSR012565-1"/>
    </source>
</evidence>
<dbReference type="InterPro" id="IPR038141">
    <property type="entry name" value="YutD-like_sf"/>
</dbReference>
<evidence type="ECO:0000313" key="3">
    <source>
        <dbReference type="EMBL" id="MCZ0725932.1"/>
    </source>
</evidence>
<evidence type="ECO:0000256" key="2">
    <source>
        <dbReference type="SAM" id="MobiDB-lite"/>
    </source>
</evidence>
<dbReference type="PIRSF" id="PIRSF012565">
    <property type="entry name" value="DUF1027"/>
    <property type="match status" value="1"/>
</dbReference>
<sequence length="206" mass="24695">MLSRKRQEELKEIHDNLPYPQAQVAKIDQDKLEINGRYFMLRINYKDALDMKALSQRYMALFDQYDYIVGDWSFDQLRLKGFYYEEAQAGKLDQKINHLPDYILEYCSFGCAYFVLEQERSHESMIQRDKNLKLELEELKQEEKSRHKKGNKIKRNRNKNHRHKTKGKNKGPKKDYKIISKDKAKTVSSRPTKQNKGRKPTTFEIR</sequence>
<dbReference type="AlphaFoldDB" id="A0A9X3FWR0"/>
<gene>
    <name evidence="3" type="ORF">OW157_05030</name>
</gene>
<accession>A0A9X3FWR0</accession>
<keyword evidence="1" id="KW-1015">Disulfide bond</keyword>
<feature type="compositionally biased region" description="Basic and acidic residues" evidence="2">
    <location>
        <begin position="172"/>
        <end position="185"/>
    </location>
</feature>
<evidence type="ECO:0000313" key="4">
    <source>
        <dbReference type="Proteomes" id="UP001146670"/>
    </source>
</evidence>
<dbReference type="Gene3D" id="3.50.4.20">
    <property type="match status" value="1"/>
</dbReference>
<keyword evidence="4" id="KW-1185">Reference proteome</keyword>
<protein>
    <submittedName>
        <fullName evidence="3">YutD family protein</fullName>
    </submittedName>
</protein>
<feature type="region of interest" description="Disordered" evidence="2">
    <location>
        <begin position="140"/>
        <end position="206"/>
    </location>
</feature>
<comment type="caution">
    <text evidence="3">The sequence shown here is derived from an EMBL/GenBank/DDBJ whole genome shotgun (WGS) entry which is preliminary data.</text>
</comment>
<organism evidence="3 4">
    <name type="scientific">Aerococcus kribbianus</name>
    <dbReference type="NCBI Taxonomy" id="2999064"/>
    <lineage>
        <taxon>Bacteria</taxon>
        <taxon>Bacillati</taxon>
        <taxon>Bacillota</taxon>
        <taxon>Bacilli</taxon>
        <taxon>Lactobacillales</taxon>
        <taxon>Aerococcaceae</taxon>
        <taxon>Aerococcus</taxon>
    </lineage>
</organism>
<dbReference type="InterPro" id="IPR009370">
    <property type="entry name" value="YutD-like"/>
</dbReference>
<dbReference type="Proteomes" id="UP001146670">
    <property type="component" value="Unassembled WGS sequence"/>
</dbReference>
<feature type="disulfide bond" evidence="1">
    <location>
        <begin position="107"/>
        <end position="111"/>
    </location>
</feature>
<reference evidence="3" key="1">
    <citation type="submission" date="2022-12" db="EMBL/GenBank/DDBJ databases">
        <title>Description and comparative metabolic analysis of Aerococcus sp. nov., isolated from the feces of a pig.</title>
        <authorList>
            <person name="Chang Y.-H."/>
        </authorList>
    </citation>
    <scope>NUCLEOTIDE SEQUENCE</scope>
    <source>
        <strain evidence="3">YH-aer222</strain>
    </source>
</reference>